<accession>A0ABS7MHP7</accession>
<feature type="chain" id="PRO_5047134181" evidence="2">
    <location>
        <begin position="32"/>
        <end position="348"/>
    </location>
</feature>
<dbReference type="InterPro" id="IPR023346">
    <property type="entry name" value="Lysozyme-like_dom_sf"/>
</dbReference>
<evidence type="ECO:0000256" key="2">
    <source>
        <dbReference type="SAM" id="SignalP"/>
    </source>
</evidence>
<reference evidence="3 4" key="1">
    <citation type="submission" date="2021-08" db="EMBL/GenBank/DDBJ databases">
        <title>Collinsella faecalis sp. nov. isolated from swine faeces.</title>
        <authorList>
            <person name="Oh B.S."/>
            <person name="Lee J.H."/>
        </authorList>
    </citation>
    <scope>NUCLEOTIDE SEQUENCE [LARGE SCALE GENOMIC DNA]</scope>
    <source>
        <strain evidence="3 4">AGMB00827</strain>
    </source>
</reference>
<gene>
    <name evidence="3" type="ORF">K6V98_00645</name>
</gene>
<dbReference type="Proteomes" id="UP000700908">
    <property type="component" value="Unassembled WGS sequence"/>
</dbReference>
<keyword evidence="1" id="KW-0175">Coiled coil</keyword>
<feature type="coiled-coil region" evidence="1">
    <location>
        <begin position="49"/>
        <end position="90"/>
    </location>
</feature>
<organism evidence="3 4">
    <name type="scientific">Collinsella ureilytica</name>
    <dbReference type="NCBI Taxonomy" id="2869515"/>
    <lineage>
        <taxon>Bacteria</taxon>
        <taxon>Bacillati</taxon>
        <taxon>Actinomycetota</taxon>
        <taxon>Coriobacteriia</taxon>
        <taxon>Coriobacteriales</taxon>
        <taxon>Coriobacteriaceae</taxon>
        <taxon>Collinsella</taxon>
    </lineage>
</organism>
<feature type="coiled-coil region" evidence="1">
    <location>
        <begin position="142"/>
        <end position="194"/>
    </location>
</feature>
<keyword evidence="2" id="KW-0732">Signal</keyword>
<dbReference type="RefSeq" id="WP_222198599.1">
    <property type="nucleotide sequence ID" value="NZ_JAIMFO010000004.1"/>
</dbReference>
<dbReference type="Gene3D" id="6.10.250.3150">
    <property type="match status" value="1"/>
</dbReference>
<proteinExistence type="predicted"/>
<keyword evidence="4" id="KW-1185">Reference proteome</keyword>
<feature type="signal peptide" evidence="2">
    <location>
        <begin position="1"/>
        <end position="31"/>
    </location>
</feature>
<comment type="caution">
    <text evidence="3">The sequence shown here is derived from an EMBL/GenBank/DDBJ whole genome shotgun (WGS) entry which is preliminary data.</text>
</comment>
<evidence type="ECO:0000313" key="3">
    <source>
        <dbReference type="EMBL" id="MBY4796875.1"/>
    </source>
</evidence>
<protein>
    <submittedName>
        <fullName evidence="3">Uncharacterized protein</fullName>
    </submittedName>
</protein>
<name>A0ABS7MHP7_9ACTN</name>
<sequence length="348" mass="38234">MNTSLTSHRALAVGAALAFALVGGAVLPHQAQGITYETEARINETQRRVEESARIYEQAVAKLAELQNRIDANTAEIEQLKAQLPAQREKAGRAMKSTYKAKQGTNAVMSMVFGSESLDELLSRITYLDQIQSSNTQALDVLGKTKRELERQETELAQAKRQAQEEKETADAALAEAKRLRAEAQKTADAEAANELEALTRAAQEQAEGQGTQPVYAAATVSPVDWSLDLDAFIEAWAPRIDAYLAGSPLEGYGASFARAAWTYGVDPRFSPAIANTESSKGQHLFREHNAWGWGQIDFSNWEEAIDTHVRGLAQGYGYTISVSGAKKYCPPNWFNWYNNTSAEMARI</sequence>
<dbReference type="EMBL" id="JAIMFO010000004">
    <property type="protein sequence ID" value="MBY4796875.1"/>
    <property type="molecule type" value="Genomic_DNA"/>
</dbReference>
<evidence type="ECO:0000313" key="4">
    <source>
        <dbReference type="Proteomes" id="UP000700908"/>
    </source>
</evidence>
<evidence type="ECO:0000256" key="1">
    <source>
        <dbReference type="SAM" id="Coils"/>
    </source>
</evidence>
<dbReference type="SUPFAM" id="SSF53955">
    <property type="entry name" value="Lysozyme-like"/>
    <property type="match status" value="1"/>
</dbReference>